<dbReference type="Proteomes" id="UP000319160">
    <property type="component" value="Unassembled WGS sequence"/>
</dbReference>
<name>A0A553HRD7_9PEZI</name>
<evidence type="ECO:0000313" key="3">
    <source>
        <dbReference type="Proteomes" id="UP000319160"/>
    </source>
</evidence>
<evidence type="ECO:0000259" key="1">
    <source>
        <dbReference type="Pfam" id="PF06985"/>
    </source>
</evidence>
<proteinExistence type="predicted"/>
<keyword evidence="3" id="KW-1185">Reference proteome</keyword>
<evidence type="ECO:0000313" key="2">
    <source>
        <dbReference type="EMBL" id="TRX90498.1"/>
    </source>
</evidence>
<dbReference type="AlphaFoldDB" id="A0A553HRD7"/>
<reference evidence="3" key="1">
    <citation type="submission" date="2019-06" db="EMBL/GenBank/DDBJ databases">
        <title>Draft genome sequence of the griseofulvin-producing fungus Xylaria cubensis strain G536.</title>
        <authorList>
            <person name="Mead M.E."/>
            <person name="Raja H.A."/>
            <person name="Steenwyk J.L."/>
            <person name="Knowles S.L."/>
            <person name="Oberlies N.H."/>
            <person name="Rokas A."/>
        </authorList>
    </citation>
    <scope>NUCLEOTIDE SEQUENCE [LARGE SCALE GENOMIC DNA]</scope>
    <source>
        <strain evidence="3">G536</strain>
    </source>
</reference>
<comment type="caution">
    <text evidence="2">The sequence shown here is derived from an EMBL/GenBank/DDBJ whole genome shotgun (WGS) entry which is preliminary data.</text>
</comment>
<gene>
    <name evidence="2" type="ORF">FHL15_008667</name>
</gene>
<dbReference type="EMBL" id="VFLP01000055">
    <property type="protein sequence ID" value="TRX90498.1"/>
    <property type="molecule type" value="Genomic_DNA"/>
</dbReference>
<dbReference type="PANTHER" id="PTHR24148">
    <property type="entry name" value="ANKYRIN REPEAT DOMAIN-CONTAINING PROTEIN 39 HOMOLOG-RELATED"/>
    <property type="match status" value="1"/>
</dbReference>
<organism evidence="2 3">
    <name type="scientific">Xylaria flabelliformis</name>
    <dbReference type="NCBI Taxonomy" id="2512241"/>
    <lineage>
        <taxon>Eukaryota</taxon>
        <taxon>Fungi</taxon>
        <taxon>Dikarya</taxon>
        <taxon>Ascomycota</taxon>
        <taxon>Pezizomycotina</taxon>
        <taxon>Sordariomycetes</taxon>
        <taxon>Xylariomycetidae</taxon>
        <taxon>Xylariales</taxon>
        <taxon>Xylariaceae</taxon>
        <taxon>Xylaria</taxon>
    </lineage>
</organism>
<dbReference type="OrthoDB" id="3557394at2759"/>
<dbReference type="InterPro" id="IPR052895">
    <property type="entry name" value="HetReg/Transcr_Mod"/>
</dbReference>
<feature type="domain" description="Heterokaryon incompatibility" evidence="1">
    <location>
        <begin position="57"/>
        <end position="216"/>
    </location>
</feature>
<dbReference type="PANTHER" id="PTHR24148:SF64">
    <property type="entry name" value="HETEROKARYON INCOMPATIBILITY DOMAIN-CONTAINING PROTEIN"/>
    <property type="match status" value="1"/>
</dbReference>
<sequence>MASTSPDQKAVYYRYPIIKRSRQFRVLTLRPAAESLHDRRIHASFETSCLDREKNKFEALSYVWGDSDLPRSIAIVDNVEISIPSNLAAFLLHLRRAEQPLRLWVDALCINQADHEEKSDQVALMADIYRSCSQVNVWLPNPTGTTDHQSGGRLLSLGALLAILASKHFHDIPGYCYDEKTGTFSFHETDEFCALWDGFLLLAASTWWTRAWTAQEAYLPPRVIFLYYVAEPCDIDLLIRAQTCEPVLLGNIPPCCVKAVNTFPPQKTVMIRDLFSAVGKIMAPRELRLQARVRDGRDYFYMTVAAFADRESHNARDRLYSLWSTAGDSYKTLRPDYDSSEEEVFKSIFTFMLQESRSHRNIKFSYAMDFRVLQGLNFGPSLTDISQKPSWVPDFSRTWNPRVVRAHLDRLAISRKYYASGWSRGRVRVKGAQLHLKGFFIDRIHAIGPAVRNLYDPSSLKDTFSQWDYMIQAFEATQNITGSVRTQLVETFSGGVCKELVPKAQQALLRRDFILRNIAKANIVRLMIECGFQNMVWEEQWRPLQPEDYPEQAELDDLFKTGDIHCIKYEGYRNAVVSCLLYRSLLITDSGRIGLSVDHARAGDQIWGVNGSKVPFVFRQFNCENESVTCNLVGDCYLYGAMEGQLVRKAVKVILI</sequence>
<accession>A0A553HRD7</accession>
<dbReference type="Pfam" id="PF06985">
    <property type="entry name" value="HET"/>
    <property type="match status" value="1"/>
</dbReference>
<protein>
    <recommendedName>
        <fullName evidence="1">Heterokaryon incompatibility domain-containing protein</fullName>
    </recommendedName>
</protein>
<dbReference type="InterPro" id="IPR010730">
    <property type="entry name" value="HET"/>
</dbReference>
<dbReference type="Pfam" id="PF26639">
    <property type="entry name" value="Het-6_barrel"/>
    <property type="match status" value="1"/>
</dbReference>